<dbReference type="PANTHER" id="PTHR33116:SF78">
    <property type="entry name" value="OS12G0587133 PROTEIN"/>
    <property type="match status" value="1"/>
</dbReference>
<dbReference type="SUPFAM" id="SSF56672">
    <property type="entry name" value="DNA/RNA polymerases"/>
    <property type="match status" value="1"/>
</dbReference>
<dbReference type="AlphaFoldDB" id="A0A9Q0CH66"/>
<keyword evidence="3" id="KW-1185">Reference proteome</keyword>
<evidence type="ECO:0000313" key="2">
    <source>
        <dbReference type="EMBL" id="KAJ1693753.1"/>
    </source>
</evidence>
<accession>A0A9Q0CH66</accession>
<reference evidence="2" key="1">
    <citation type="journal article" date="2022" name="Cell">
        <title>Repeat-based holocentromeres influence genome architecture and karyotype evolution.</title>
        <authorList>
            <person name="Hofstatter P.G."/>
            <person name="Thangavel G."/>
            <person name="Lux T."/>
            <person name="Neumann P."/>
            <person name="Vondrak T."/>
            <person name="Novak P."/>
            <person name="Zhang M."/>
            <person name="Costa L."/>
            <person name="Castellani M."/>
            <person name="Scott A."/>
            <person name="Toegelov H."/>
            <person name="Fuchs J."/>
            <person name="Mata-Sucre Y."/>
            <person name="Dias Y."/>
            <person name="Vanzela A.L.L."/>
            <person name="Huettel B."/>
            <person name="Almeida C.C.S."/>
            <person name="Simkova H."/>
            <person name="Souza G."/>
            <person name="Pedrosa-Harand A."/>
            <person name="Macas J."/>
            <person name="Mayer K.F.X."/>
            <person name="Houben A."/>
            <person name="Marques A."/>
        </authorList>
    </citation>
    <scope>NUCLEOTIDE SEQUENCE</scope>
    <source>
        <strain evidence="2">RhyBre1mFocal</strain>
    </source>
</reference>
<organism evidence="2 3">
    <name type="scientific">Rhynchospora breviuscula</name>
    <dbReference type="NCBI Taxonomy" id="2022672"/>
    <lineage>
        <taxon>Eukaryota</taxon>
        <taxon>Viridiplantae</taxon>
        <taxon>Streptophyta</taxon>
        <taxon>Embryophyta</taxon>
        <taxon>Tracheophyta</taxon>
        <taxon>Spermatophyta</taxon>
        <taxon>Magnoliopsida</taxon>
        <taxon>Liliopsida</taxon>
        <taxon>Poales</taxon>
        <taxon>Cyperaceae</taxon>
        <taxon>Cyperoideae</taxon>
        <taxon>Rhynchosporeae</taxon>
        <taxon>Rhynchospora</taxon>
    </lineage>
</organism>
<dbReference type="CDD" id="cd01650">
    <property type="entry name" value="RT_nLTR_like"/>
    <property type="match status" value="1"/>
</dbReference>
<dbReference type="Proteomes" id="UP001151287">
    <property type="component" value="Unassembled WGS sequence"/>
</dbReference>
<dbReference type="InterPro" id="IPR000477">
    <property type="entry name" value="RT_dom"/>
</dbReference>
<feature type="domain" description="Reverse transcriptase" evidence="1">
    <location>
        <begin position="113"/>
        <end position="389"/>
    </location>
</feature>
<sequence>MATSKLRNKFVPSLLVHDRVISAPHDILSAFHDFYKNLLGTEPNTIPFNPSALYRDESVLLYDLGLPFSELEVKKAVMSLADNKASGPDGMPNEFFKIHWDLIKVDLMGIFDSLFQHKLDLSSSNLAHLILLPKKENAVDVTDFRPISIVSYVPKLISKVLTNRLSHFLPSLISSSQTGFIKGRIISENFNTARELIFNLSRGTEPSFMLKIDFHKAFDSVSWSFLLKTLQCRGFPNKFLCWIELLFNSSYSSLLVNGLVGPPFLHQRGLRQGDPISPSLFLLATDVLSRMLQAAAMTLNDHLSHTLSDPFYILQYADDTLFFSTAKGQAPRTLLLVLQNFSEVSGMKINLAKSSFVPFNLSTQLVSTLQGLLGCSSTTLPIQYLGLPLTDRRPDKATYQLLIDKLTNRLSGWKAKLLSRAGRVVLASSVLSTIPIFFMSVFKLPAWVIRSIDRIRRDFIWKGAVHPAKGVHLLSWDRVCLPKNLGGFGLINLTLHNLSLLLRWWWRIHDNPTSQWGTITRILYGNSERSTPPLTWKQPGSFFWKDLRRLRPFFQISVSTRVCNGEGTLFWYDNWANMILQHFGNDHSVQHKHITLKEALPILGQLLPSPLNYNESLIASVAQQLQLSQGNDKHLWNWRTDGKYSAASVYRKLISAGKHVFAFKNVWKLRVPPSVHIFLVLLAHGRILTQDQLLKRNIPFHPKCVMCDLQITESRVHLFCECTFAMNVWARLQVSHATLDSLLFSVCSPNNAGRGVIATALWGLWLERNGRTFRSEHRSLDAIIQWIVQQASLFEKFC</sequence>
<dbReference type="EMBL" id="JAMQYH010000003">
    <property type="protein sequence ID" value="KAJ1693753.1"/>
    <property type="molecule type" value="Genomic_DNA"/>
</dbReference>
<dbReference type="OrthoDB" id="675770at2759"/>
<dbReference type="PANTHER" id="PTHR33116">
    <property type="entry name" value="REVERSE TRANSCRIPTASE ZINC-BINDING DOMAIN-CONTAINING PROTEIN-RELATED-RELATED"/>
    <property type="match status" value="1"/>
</dbReference>
<dbReference type="Pfam" id="PF13966">
    <property type="entry name" value="zf-RVT"/>
    <property type="match status" value="1"/>
</dbReference>
<proteinExistence type="predicted"/>
<dbReference type="Pfam" id="PF00078">
    <property type="entry name" value="RVT_1"/>
    <property type="match status" value="1"/>
</dbReference>
<dbReference type="InterPro" id="IPR043502">
    <property type="entry name" value="DNA/RNA_pol_sf"/>
</dbReference>
<protein>
    <recommendedName>
        <fullName evidence="1">Reverse transcriptase domain-containing protein</fullName>
    </recommendedName>
</protein>
<evidence type="ECO:0000259" key="1">
    <source>
        <dbReference type="PROSITE" id="PS50878"/>
    </source>
</evidence>
<gene>
    <name evidence="2" type="ORF">LUZ63_010451</name>
</gene>
<dbReference type="InterPro" id="IPR026960">
    <property type="entry name" value="RVT-Znf"/>
</dbReference>
<evidence type="ECO:0000313" key="3">
    <source>
        <dbReference type="Proteomes" id="UP001151287"/>
    </source>
</evidence>
<comment type="caution">
    <text evidence="2">The sequence shown here is derived from an EMBL/GenBank/DDBJ whole genome shotgun (WGS) entry which is preliminary data.</text>
</comment>
<dbReference type="PROSITE" id="PS50878">
    <property type="entry name" value="RT_POL"/>
    <property type="match status" value="1"/>
</dbReference>
<name>A0A9Q0CH66_9POAL</name>